<sequence>MAHENVLMCSFRDKKSNPNPVILISSNSDTNSVTIKKKKGNFEYEKMKPSMIHDYNKYMGGVDECDKMLYVYLDERRTLEYWKKVSYILYVSNTTEKKMNRLKFTSKIIDDIEKEWMYHKNSVSTQPSSSTNKFALEKLPGRNLRQCAVCSNKRSGIKRSHLICACCKKGLHAICAAKHSCNT</sequence>
<dbReference type="EMBL" id="PITK01000014">
    <property type="protein sequence ID" value="TBU20879.1"/>
    <property type="molecule type" value="Genomic_DNA"/>
</dbReference>
<gene>
    <name evidence="2" type="ORF">CWI38_0014p0140</name>
</gene>
<dbReference type="Pfam" id="PF13843">
    <property type="entry name" value="DDE_Tnp_1_7"/>
    <property type="match status" value="1"/>
</dbReference>
<accession>A0A4Q9M2E6</accession>
<reference evidence="2 3" key="1">
    <citation type="submission" date="2017-12" db="EMBL/GenBank/DDBJ databases">
        <authorList>
            <person name="Pombert J.-F."/>
            <person name="Haag K.L."/>
            <person name="Ebert D."/>
        </authorList>
    </citation>
    <scope>NUCLEOTIDE SEQUENCE [LARGE SCALE GENOMIC DNA]</scope>
    <source>
        <strain evidence="2">IL-G-3</strain>
    </source>
</reference>
<protein>
    <submittedName>
        <fullName evidence="2">Transposase IS4</fullName>
    </submittedName>
</protein>
<name>A0A4Q9M2E6_9MICR</name>
<dbReference type="InterPro" id="IPR029526">
    <property type="entry name" value="PGBD"/>
</dbReference>
<dbReference type="AlphaFoldDB" id="A0A4Q9M2E6"/>
<organism evidence="2 3">
    <name type="scientific">Hamiltosporidium tvaerminnensis</name>
    <dbReference type="NCBI Taxonomy" id="1176355"/>
    <lineage>
        <taxon>Eukaryota</taxon>
        <taxon>Fungi</taxon>
        <taxon>Fungi incertae sedis</taxon>
        <taxon>Microsporidia</taxon>
        <taxon>Dubosqiidae</taxon>
        <taxon>Hamiltosporidium</taxon>
    </lineage>
</organism>
<evidence type="ECO:0000313" key="2">
    <source>
        <dbReference type="EMBL" id="TBU20879.1"/>
    </source>
</evidence>
<dbReference type="OrthoDB" id="3562449at2759"/>
<dbReference type="VEuPathDB" id="MicrosporidiaDB:CWI38_0014p0140"/>
<evidence type="ECO:0000313" key="3">
    <source>
        <dbReference type="Proteomes" id="UP000292282"/>
    </source>
</evidence>
<dbReference type="STRING" id="1176355.A0A4Q9M2E6"/>
<proteinExistence type="predicted"/>
<dbReference type="PANTHER" id="PTHR46599">
    <property type="entry name" value="PIGGYBAC TRANSPOSABLE ELEMENT-DERIVED PROTEIN 4"/>
    <property type="match status" value="1"/>
</dbReference>
<dbReference type="PANTHER" id="PTHR46599:SF3">
    <property type="entry name" value="PIGGYBAC TRANSPOSABLE ELEMENT-DERIVED PROTEIN 4"/>
    <property type="match status" value="1"/>
</dbReference>
<evidence type="ECO:0000259" key="1">
    <source>
        <dbReference type="Pfam" id="PF13843"/>
    </source>
</evidence>
<keyword evidence="3" id="KW-1185">Reference proteome</keyword>
<comment type="caution">
    <text evidence="2">The sequence shown here is derived from an EMBL/GenBank/DDBJ whole genome shotgun (WGS) entry which is preliminary data.</text>
</comment>
<feature type="domain" description="PiggyBac transposable element-derived protein" evidence="1">
    <location>
        <begin position="4"/>
        <end position="89"/>
    </location>
</feature>
<dbReference type="Proteomes" id="UP000292282">
    <property type="component" value="Unassembled WGS sequence"/>
</dbReference>